<dbReference type="EMBL" id="CP054614">
    <property type="protein sequence ID" value="QKS55713.1"/>
    <property type="molecule type" value="Genomic_DNA"/>
</dbReference>
<protein>
    <submittedName>
        <fullName evidence="4">Tetratricopeptide repeat protein</fullName>
    </submittedName>
</protein>
<reference evidence="5 7" key="2">
    <citation type="submission" date="2020-06" db="EMBL/GenBank/DDBJ databases">
        <title>Complete genome of Paenibacillus barcinonensis KACC11450.</title>
        <authorList>
            <person name="Kim M."/>
            <person name="Park Y.-J."/>
            <person name="Shin J.-H."/>
        </authorList>
    </citation>
    <scope>NUCLEOTIDE SEQUENCE [LARGE SCALE GENOMIC DNA]</scope>
    <source>
        <strain evidence="5 7">KACC11450</strain>
    </source>
</reference>
<evidence type="ECO:0000256" key="1">
    <source>
        <dbReference type="ARBA" id="ARBA00022737"/>
    </source>
</evidence>
<evidence type="ECO:0000313" key="5">
    <source>
        <dbReference type="EMBL" id="QKS55713.1"/>
    </source>
</evidence>
<evidence type="ECO:0000313" key="7">
    <source>
        <dbReference type="Proteomes" id="UP000509327"/>
    </source>
</evidence>
<dbReference type="AlphaFoldDB" id="A0A2V4VNB1"/>
<dbReference type="Proteomes" id="UP000509327">
    <property type="component" value="Chromosome"/>
</dbReference>
<accession>A0A2V4VNB1</accession>
<dbReference type="EMBL" id="QJSW01000002">
    <property type="protein sequence ID" value="PYE51311.1"/>
    <property type="molecule type" value="Genomic_DNA"/>
</dbReference>
<gene>
    <name evidence="4" type="ORF">DFQ00_102104</name>
    <name evidence="5" type="ORF">HUB98_04845</name>
</gene>
<dbReference type="Pfam" id="PF13432">
    <property type="entry name" value="TPR_16"/>
    <property type="match status" value="1"/>
</dbReference>
<dbReference type="OrthoDB" id="2658522at2"/>
<evidence type="ECO:0000313" key="4">
    <source>
        <dbReference type="EMBL" id="PYE51311.1"/>
    </source>
</evidence>
<proteinExistence type="predicted"/>
<sequence length="174" mass="19980">MMKPEDYMQQAYRCILQNDFEQAIRWFESAIHAHPEHAELYYRCSITHARSKHLLPALEYARKAVELSEGVEEYVLHLQTLEAKQLTVRAKMLLEQAGKEATKPYVEAATLLKEAIRLDPLSVEAHVMLALACSDLNEYGSAMQALQDAILLDPQNGQLYQMLQDTKQRMKSMQ</sequence>
<keyword evidence="1" id="KW-0677">Repeat</keyword>
<dbReference type="InterPro" id="IPR011990">
    <property type="entry name" value="TPR-like_helical_dom_sf"/>
</dbReference>
<dbReference type="SUPFAM" id="SSF48452">
    <property type="entry name" value="TPR-like"/>
    <property type="match status" value="1"/>
</dbReference>
<dbReference type="Gene3D" id="1.25.40.10">
    <property type="entry name" value="Tetratricopeptide repeat domain"/>
    <property type="match status" value="2"/>
</dbReference>
<dbReference type="InterPro" id="IPR051685">
    <property type="entry name" value="Ycf3/AcsC/BcsC/TPR_MFPF"/>
</dbReference>
<dbReference type="InterPro" id="IPR019734">
    <property type="entry name" value="TPR_rpt"/>
</dbReference>
<dbReference type="Proteomes" id="UP000247790">
    <property type="component" value="Unassembled WGS sequence"/>
</dbReference>
<reference evidence="4 6" key="1">
    <citation type="submission" date="2018-06" db="EMBL/GenBank/DDBJ databases">
        <title>Genomic Encyclopedia of Type Strains, Phase III (KMG-III): the genomes of soil and plant-associated and newly described type strains.</title>
        <authorList>
            <person name="Whitman W."/>
        </authorList>
    </citation>
    <scope>NUCLEOTIDE SEQUENCE [LARGE SCALE GENOMIC DNA]</scope>
    <source>
        <strain evidence="4 6">CECT 7022</strain>
    </source>
</reference>
<dbReference type="PANTHER" id="PTHR44943:SF4">
    <property type="entry name" value="TPR REPEAT-CONTAINING PROTEIN MJ0798"/>
    <property type="match status" value="1"/>
</dbReference>
<evidence type="ECO:0000313" key="6">
    <source>
        <dbReference type="Proteomes" id="UP000247790"/>
    </source>
</evidence>
<name>A0A2V4VNB1_PAEBA</name>
<feature type="repeat" description="TPR" evidence="3">
    <location>
        <begin position="123"/>
        <end position="156"/>
    </location>
</feature>
<evidence type="ECO:0000256" key="3">
    <source>
        <dbReference type="PROSITE-ProRule" id="PRU00339"/>
    </source>
</evidence>
<dbReference type="Pfam" id="PF14559">
    <property type="entry name" value="TPR_19"/>
    <property type="match status" value="1"/>
</dbReference>
<dbReference type="SMART" id="SM00028">
    <property type="entry name" value="TPR"/>
    <property type="match status" value="3"/>
</dbReference>
<keyword evidence="2 3" id="KW-0802">TPR repeat</keyword>
<organism evidence="4 6">
    <name type="scientific">Paenibacillus barcinonensis</name>
    <dbReference type="NCBI Taxonomy" id="198119"/>
    <lineage>
        <taxon>Bacteria</taxon>
        <taxon>Bacillati</taxon>
        <taxon>Bacillota</taxon>
        <taxon>Bacilli</taxon>
        <taxon>Bacillales</taxon>
        <taxon>Paenibacillaceae</taxon>
        <taxon>Paenibacillus</taxon>
    </lineage>
</organism>
<keyword evidence="7" id="KW-1185">Reference proteome</keyword>
<dbReference type="RefSeq" id="WP_110894271.1">
    <property type="nucleotide sequence ID" value="NZ_CP054614.1"/>
</dbReference>
<dbReference type="PROSITE" id="PS50005">
    <property type="entry name" value="TPR"/>
    <property type="match status" value="2"/>
</dbReference>
<feature type="repeat" description="TPR" evidence="3">
    <location>
        <begin position="4"/>
        <end position="37"/>
    </location>
</feature>
<dbReference type="PANTHER" id="PTHR44943">
    <property type="entry name" value="CELLULOSE SYNTHASE OPERON PROTEIN C"/>
    <property type="match status" value="1"/>
</dbReference>
<evidence type="ECO:0000256" key="2">
    <source>
        <dbReference type="ARBA" id="ARBA00022803"/>
    </source>
</evidence>